<dbReference type="PANTHER" id="PTHR48079">
    <property type="entry name" value="PROTEIN YEEZ"/>
    <property type="match status" value="1"/>
</dbReference>
<name>A0A2J6R4I9_HYAVF</name>
<evidence type="ECO:0000256" key="1">
    <source>
        <dbReference type="SAM" id="SignalP"/>
    </source>
</evidence>
<organism evidence="3 4">
    <name type="scientific">Hyaloscypha variabilis (strain UAMH 11265 / GT02V1 / F)</name>
    <name type="common">Meliniomyces variabilis</name>
    <dbReference type="NCBI Taxonomy" id="1149755"/>
    <lineage>
        <taxon>Eukaryota</taxon>
        <taxon>Fungi</taxon>
        <taxon>Dikarya</taxon>
        <taxon>Ascomycota</taxon>
        <taxon>Pezizomycotina</taxon>
        <taxon>Leotiomycetes</taxon>
        <taxon>Helotiales</taxon>
        <taxon>Hyaloscyphaceae</taxon>
        <taxon>Hyaloscypha</taxon>
        <taxon>Hyaloscypha variabilis</taxon>
    </lineage>
</organism>
<dbReference type="GO" id="GO:0004029">
    <property type="term" value="F:aldehyde dehydrogenase (NAD+) activity"/>
    <property type="evidence" value="ECO:0007669"/>
    <property type="project" value="TreeGrafter"/>
</dbReference>
<feature type="domain" description="NAD(P)-binding" evidence="2">
    <location>
        <begin position="8"/>
        <end position="97"/>
    </location>
</feature>
<dbReference type="Proteomes" id="UP000235786">
    <property type="component" value="Unassembled WGS sequence"/>
</dbReference>
<feature type="chain" id="PRO_5014387726" evidence="1">
    <location>
        <begin position="21"/>
        <end position="329"/>
    </location>
</feature>
<dbReference type="InterPro" id="IPR016040">
    <property type="entry name" value="NAD(P)-bd_dom"/>
</dbReference>
<accession>A0A2J6R4I9</accession>
<dbReference type="Pfam" id="PF13460">
    <property type="entry name" value="NAD_binding_10"/>
    <property type="match status" value="1"/>
</dbReference>
<dbReference type="GO" id="GO:0005737">
    <property type="term" value="C:cytoplasm"/>
    <property type="evidence" value="ECO:0007669"/>
    <property type="project" value="TreeGrafter"/>
</dbReference>
<dbReference type="InterPro" id="IPR036291">
    <property type="entry name" value="NAD(P)-bd_dom_sf"/>
</dbReference>
<dbReference type="OrthoDB" id="3493650at2759"/>
<evidence type="ECO:0000313" key="3">
    <source>
        <dbReference type="EMBL" id="PMD33441.1"/>
    </source>
</evidence>
<dbReference type="STRING" id="1149755.A0A2J6R4I9"/>
<keyword evidence="4" id="KW-1185">Reference proteome</keyword>
<evidence type="ECO:0000313" key="4">
    <source>
        <dbReference type="Proteomes" id="UP000235786"/>
    </source>
</evidence>
<dbReference type="Gene3D" id="3.40.50.720">
    <property type="entry name" value="NAD(P)-binding Rossmann-like Domain"/>
    <property type="match status" value="2"/>
</dbReference>
<gene>
    <name evidence="3" type="ORF">L207DRAFT_469893</name>
</gene>
<sequence length="329" mass="35570">MPLILLFGATGLVGSHLILALRDQYPKLPVTVYVRNTSIDNYLTTTAGVARVVHGDFSEHAKITALVEEHDIVINVGSSGDDSVTEAIMEGLKKRPAKSKPVLIHMSGTGNFLETRFDDGVHHSESKVWSDDSIEDMKAINAEMYQGGPAALVLTLNKTHPDIATYVVFPSAIFGESAGPIRSLGVIQQLMYQKAKELGFVPYVGDGTAIVNLIHVDAVTSFVLKILDLSQEPSAPQGSQYERTFFIGGPDIAWKEVSQAFAKAFHAKGIIASPDTRSVSLAEAGEPGIQGIMSREMLFVGPRAQRLGYKYTQPDLPEYVRNGGDVASL</sequence>
<dbReference type="SUPFAM" id="SSF51735">
    <property type="entry name" value="NAD(P)-binding Rossmann-fold domains"/>
    <property type="match status" value="1"/>
</dbReference>
<protein>
    <submittedName>
        <fullName evidence="3">NAD(P)-binding protein</fullName>
    </submittedName>
</protein>
<feature type="signal peptide" evidence="1">
    <location>
        <begin position="1"/>
        <end position="20"/>
    </location>
</feature>
<dbReference type="InterPro" id="IPR051783">
    <property type="entry name" value="NAD(P)-dependent_oxidoreduct"/>
</dbReference>
<keyword evidence="1" id="KW-0732">Signal</keyword>
<reference evidence="3 4" key="1">
    <citation type="submission" date="2016-04" db="EMBL/GenBank/DDBJ databases">
        <title>A degradative enzymes factory behind the ericoid mycorrhizal symbiosis.</title>
        <authorList>
            <consortium name="DOE Joint Genome Institute"/>
            <person name="Martino E."/>
            <person name="Morin E."/>
            <person name="Grelet G."/>
            <person name="Kuo A."/>
            <person name="Kohler A."/>
            <person name="Daghino S."/>
            <person name="Barry K."/>
            <person name="Choi C."/>
            <person name="Cichocki N."/>
            <person name="Clum A."/>
            <person name="Copeland A."/>
            <person name="Hainaut M."/>
            <person name="Haridas S."/>
            <person name="Labutti K."/>
            <person name="Lindquist E."/>
            <person name="Lipzen A."/>
            <person name="Khouja H.-R."/>
            <person name="Murat C."/>
            <person name="Ohm R."/>
            <person name="Olson A."/>
            <person name="Spatafora J."/>
            <person name="Veneault-Fourrey C."/>
            <person name="Henrissat B."/>
            <person name="Grigoriev I."/>
            <person name="Martin F."/>
            <person name="Perotto S."/>
        </authorList>
    </citation>
    <scope>NUCLEOTIDE SEQUENCE [LARGE SCALE GENOMIC DNA]</scope>
    <source>
        <strain evidence="3 4">F</strain>
    </source>
</reference>
<dbReference type="AlphaFoldDB" id="A0A2J6R4I9"/>
<proteinExistence type="predicted"/>
<evidence type="ECO:0000259" key="2">
    <source>
        <dbReference type="Pfam" id="PF13460"/>
    </source>
</evidence>
<dbReference type="PANTHER" id="PTHR48079:SF6">
    <property type="entry name" value="NAD(P)-BINDING DOMAIN-CONTAINING PROTEIN-RELATED"/>
    <property type="match status" value="1"/>
</dbReference>
<dbReference type="EMBL" id="KZ613956">
    <property type="protein sequence ID" value="PMD33441.1"/>
    <property type="molecule type" value="Genomic_DNA"/>
</dbReference>